<dbReference type="PANTHER" id="PTHR23537:SF1">
    <property type="entry name" value="SUGAR TRANSPORTER"/>
    <property type="match status" value="1"/>
</dbReference>
<keyword evidence="2" id="KW-1133">Transmembrane helix</keyword>
<evidence type="ECO:0000256" key="2">
    <source>
        <dbReference type="SAM" id="Phobius"/>
    </source>
</evidence>
<dbReference type="InterPro" id="IPR010645">
    <property type="entry name" value="MFS_4"/>
</dbReference>
<protein>
    <submittedName>
        <fullName evidence="3">Major Facilitator Superfamily protein</fullName>
    </submittedName>
</protein>
<keyword evidence="2" id="KW-0812">Transmembrane</keyword>
<dbReference type="GO" id="GO:0005886">
    <property type="term" value="C:plasma membrane"/>
    <property type="evidence" value="ECO:0007669"/>
    <property type="project" value="TreeGrafter"/>
</dbReference>
<dbReference type="InterPro" id="IPR036259">
    <property type="entry name" value="MFS_trans_sf"/>
</dbReference>
<feature type="transmembrane region" description="Helical" evidence="2">
    <location>
        <begin position="250"/>
        <end position="268"/>
    </location>
</feature>
<accession>A0A5E5QVK6</accession>
<organism evidence="3">
    <name type="scientific">Pseudomonas aeruginosa</name>
    <dbReference type="NCBI Taxonomy" id="287"/>
    <lineage>
        <taxon>Bacteria</taxon>
        <taxon>Pseudomonadati</taxon>
        <taxon>Pseudomonadota</taxon>
        <taxon>Gammaproteobacteria</taxon>
        <taxon>Pseudomonadales</taxon>
        <taxon>Pseudomonadaceae</taxon>
        <taxon>Pseudomonas</taxon>
    </lineage>
</organism>
<sequence length="447" mass="47113">MSRDFLRSPLVGLLACLLALVVAMGVGRFSLTPQLPHLIREGQLDLTGAGLLAAANYLGYLVGALDALFAREARQARLRLLVGLWACFGLTLASVWAEGFWPHALLRFGLGVASAWVLIMVTALSQRLAAESGRARLGALVFAGPGIGVMVTGLLAALGNALGQDSVFIWKLFADLALVLILMLLPLLPLLPRPAARSAGHDAPATASENAGLGRLTWAYGLVGLGYIIPATFLSQMAAARFHGQWQADLFWPCFGLASATGVVLISLRRQRPDGTRRWLVGALWLQALGVLACLLPGIGGLALGVVLTGLPFLAGMQLVMQYARELAPHTPQRNAGQLTTGFALGQLLGPLLAALSTHFAGGLQPALALAGLGTGLRRPAVAPAALAQRRSRRRSHCSPLTRVMPARTSAAPATKFRLSGSPSSNTPKVTPNRGVMKEKIARLFAR</sequence>
<gene>
    <name evidence="3" type="ORF">TUEID40_01201</name>
</gene>
<keyword evidence="2" id="KW-0472">Membrane</keyword>
<dbReference type="SUPFAM" id="SSF103473">
    <property type="entry name" value="MFS general substrate transporter"/>
    <property type="match status" value="1"/>
</dbReference>
<feature type="compositionally biased region" description="Polar residues" evidence="1">
    <location>
        <begin position="421"/>
        <end position="430"/>
    </location>
</feature>
<feature type="transmembrane region" description="Helical" evidence="2">
    <location>
        <begin position="80"/>
        <end position="98"/>
    </location>
</feature>
<dbReference type="AlphaFoldDB" id="A0A5E5QVK6"/>
<evidence type="ECO:0000313" key="3">
    <source>
        <dbReference type="EMBL" id="VVH80047.1"/>
    </source>
</evidence>
<dbReference type="EMBL" id="LR700248">
    <property type="protein sequence ID" value="VVH80047.1"/>
    <property type="molecule type" value="Genomic_DNA"/>
</dbReference>
<dbReference type="CDD" id="cd06180">
    <property type="entry name" value="MFS_YjiJ"/>
    <property type="match status" value="1"/>
</dbReference>
<proteinExistence type="predicted"/>
<dbReference type="PANTHER" id="PTHR23537">
    <property type="match status" value="1"/>
</dbReference>
<feature type="transmembrane region" description="Helical" evidence="2">
    <location>
        <begin position="104"/>
        <end position="125"/>
    </location>
</feature>
<feature type="transmembrane region" description="Helical" evidence="2">
    <location>
        <begin position="218"/>
        <end position="238"/>
    </location>
</feature>
<feature type="transmembrane region" description="Helical" evidence="2">
    <location>
        <begin position="168"/>
        <end position="188"/>
    </location>
</feature>
<dbReference type="Pfam" id="PF06779">
    <property type="entry name" value="MFS_4"/>
    <property type="match status" value="1"/>
</dbReference>
<feature type="region of interest" description="Disordered" evidence="1">
    <location>
        <begin position="409"/>
        <end position="433"/>
    </location>
</feature>
<feature type="transmembrane region" description="Helical" evidence="2">
    <location>
        <begin position="49"/>
        <end position="68"/>
    </location>
</feature>
<name>A0A5E5QVK6_PSEAI</name>
<evidence type="ECO:0000256" key="1">
    <source>
        <dbReference type="SAM" id="MobiDB-lite"/>
    </source>
</evidence>
<feature type="transmembrane region" description="Helical" evidence="2">
    <location>
        <begin position="137"/>
        <end position="162"/>
    </location>
</feature>
<dbReference type="Gene3D" id="1.20.1250.20">
    <property type="entry name" value="MFS general substrate transporter like domains"/>
    <property type="match status" value="1"/>
</dbReference>
<reference evidence="3" key="1">
    <citation type="submission" date="2019-09" db="EMBL/GenBank/DDBJ databases">
        <authorList>
            <person name="Gross C."/>
            <person name="Bohn E."/>
        </authorList>
    </citation>
    <scope>NUCLEOTIDE SEQUENCE</scope>
    <source>
        <strain evidence="3">ID40</strain>
    </source>
</reference>